<dbReference type="InterPro" id="IPR050301">
    <property type="entry name" value="NTE"/>
</dbReference>
<dbReference type="OrthoDB" id="10049244at2759"/>
<evidence type="ECO:0000256" key="1">
    <source>
        <dbReference type="ARBA" id="ARBA00022801"/>
    </source>
</evidence>
<dbReference type="AlphaFoldDB" id="A0A168RUF0"/>
<keyword evidence="2" id="KW-0442">Lipid degradation</keyword>
<dbReference type="STRING" id="4829.A0A168RUF0"/>
<comment type="caution">
    <text evidence="4">Lacks conserved residue(s) required for the propagation of feature annotation.</text>
</comment>
<dbReference type="Pfam" id="PF01734">
    <property type="entry name" value="Patatin"/>
    <property type="match status" value="1"/>
</dbReference>
<evidence type="ECO:0000256" key="3">
    <source>
        <dbReference type="ARBA" id="ARBA00023098"/>
    </source>
</evidence>
<dbReference type="PANTHER" id="PTHR14226:SF44">
    <property type="entry name" value="TRIACYLGLYCEROL LIPASE 3"/>
    <property type="match status" value="1"/>
</dbReference>
<proteinExistence type="predicted"/>
<dbReference type="SUPFAM" id="SSF52151">
    <property type="entry name" value="FabD/lysophospholipase-like"/>
    <property type="match status" value="1"/>
</dbReference>
<evidence type="ECO:0000313" key="7">
    <source>
        <dbReference type="Proteomes" id="UP000078561"/>
    </source>
</evidence>
<dbReference type="GO" id="GO:0016042">
    <property type="term" value="P:lipid catabolic process"/>
    <property type="evidence" value="ECO:0007669"/>
    <property type="project" value="UniProtKB-KW"/>
</dbReference>
<dbReference type="OMA" id="SIVPWPH"/>
<dbReference type="InterPro" id="IPR002641">
    <property type="entry name" value="PNPLA_dom"/>
</dbReference>
<dbReference type="InParanoid" id="A0A168RUF0"/>
<dbReference type="Proteomes" id="UP000078561">
    <property type="component" value="Unassembled WGS sequence"/>
</dbReference>
<dbReference type="GO" id="GO:0004806">
    <property type="term" value="F:triacylglycerol lipase activity"/>
    <property type="evidence" value="ECO:0007669"/>
    <property type="project" value="InterPro"/>
</dbReference>
<keyword evidence="7" id="KW-1185">Reference proteome</keyword>
<dbReference type="GO" id="GO:0006641">
    <property type="term" value="P:triglyceride metabolic process"/>
    <property type="evidence" value="ECO:0007669"/>
    <property type="project" value="UniProtKB-ARBA"/>
</dbReference>
<feature type="domain" description="PNPLA" evidence="5">
    <location>
        <begin position="181"/>
        <end position="361"/>
    </location>
</feature>
<organism evidence="6">
    <name type="scientific">Absidia glauca</name>
    <name type="common">Pin mould</name>
    <dbReference type="NCBI Taxonomy" id="4829"/>
    <lineage>
        <taxon>Eukaryota</taxon>
        <taxon>Fungi</taxon>
        <taxon>Fungi incertae sedis</taxon>
        <taxon>Mucoromycota</taxon>
        <taxon>Mucoromycotina</taxon>
        <taxon>Mucoromycetes</taxon>
        <taxon>Mucorales</taxon>
        <taxon>Cunninghamellaceae</taxon>
        <taxon>Absidia</taxon>
    </lineage>
</organism>
<evidence type="ECO:0000256" key="4">
    <source>
        <dbReference type="PROSITE-ProRule" id="PRU01161"/>
    </source>
</evidence>
<dbReference type="FunCoup" id="A0A168RUF0">
    <property type="interactions" value="32"/>
</dbReference>
<sequence>MTTESEHWTKGMLKDPIQFVVAPLLDILYRCLKIIFHYVLQPWMKTWHRINDNVPENKLSRQLSNAVNYDDWCEKAQELDRQADDVDAMMYMLRGSLLRNFGGISDRKLFSRCYHGTKQTIEAYMEEMVHQINHIETSSYLDPQLKMKFFRDTRQGFGRSALVLHGTSAFGKLGLECAECQTHQSSLYIALYHLGVMKALNDQGLLPRIISGSAVSAMIAAFICIHTDDELEHILQPDGIDLTAFSNKSDGGHFKRRIGRFLKYGYLMDMKVLQRCVRENVGDLTFEEAYARSNRILNISVSSSRTQEIPQLLNYMTAPNVLIWSASCCSTASSGLFSTSDLLARDSEGNIVKWNPSDIKWNPWAKGFSSDSETPLQRLSELFNVNHFIVSQASSYAIPFVSPLKKLHDDSIWNKLIYLALSEIRHRLYQLDQVRLLPQICRELVDLKMTGNVNIVPELSFSNFNMIFSNPTHESLAYWILHGERSTWPLISLIRTRCIIEFELDKGKSHVHSAAQGPEC</sequence>
<accession>A0A168RUF0</accession>
<protein>
    <recommendedName>
        <fullName evidence="5">PNPLA domain-containing protein</fullName>
    </recommendedName>
</protein>
<keyword evidence="1" id="KW-0378">Hydrolase</keyword>
<evidence type="ECO:0000256" key="2">
    <source>
        <dbReference type="ARBA" id="ARBA00022963"/>
    </source>
</evidence>
<dbReference type="PANTHER" id="PTHR14226">
    <property type="entry name" value="NEUROPATHY TARGET ESTERASE/SWISS CHEESE D.MELANOGASTER"/>
    <property type="match status" value="1"/>
</dbReference>
<dbReference type="PROSITE" id="PS51635">
    <property type="entry name" value="PNPLA"/>
    <property type="match status" value="1"/>
</dbReference>
<keyword evidence="3" id="KW-0443">Lipid metabolism</keyword>
<evidence type="ECO:0000259" key="5">
    <source>
        <dbReference type="PROSITE" id="PS51635"/>
    </source>
</evidence>
<dbReference type="EMBL" id="LT554740">
    <property type="protein sequence ID" value="SAM07406.1"/>
    <property type="molecule type" value="Genomic_DNA"/>
</dbReference>
<dbReference type="Pfam" id="PF11815">
    <property type="entry name" value="DUF3336"/>
    <property type="match status" value="1"/>
</dbReference>
<name>A0A168RUF0_ABSGL</name>
<reference evidence="6" key="1">
    <citation type="submission" date="2016-04" db="EMBL/GenBank/DDBJ databases">
        <authorList>
            <person name="Evans L.H."/>
            <person name="Alamgir A."/>
            <person name="Owens N."/>
            <person name="Weber N.D."/>
            <person name="Virtaneva K."/>
            <person name="Barbian K."/>
            <person name="Babar A."/>
            <person name="Rosenke K."/>
        </authorList>
    </citation>
    <scope>NUCLEOTIDE SEQUENCE [LARGE SCALE GENOMIC DNA]</scope>
    <source>
        <strain evidence="6">CBS 101.48</strain>
    </source>
</reference>
<dbReference type="InterPro" id="IPR016035">
    <property type="entry name" value="Acyl_Trfase/lysoPLipase"/>
</dbReference>
<dbReference type="Gene3D" id="3.40.1090.10">
    <property type="entry name" value="Cytosolic phospholipase A2 catalytic domain"/>
    <property type="match status" value="1"/>
</dbReference>
<dbReference type="InterPro" id="IPR021771">
    <property type="entry name" value="Triacylglycerol_lipase_N"/>
</dbReference>
<gene>
    <name evidence="6" type="primary">ABSGL_13047.1 scaffold 13554</name>
</gene>
<evidence type="ECO:0000313" key="6">
    <source>
        <dbReference type="EMBL" id="SAM07406.1"/>
    </source>
</evidence>